<organism evidence="2 3">
    <name type="scientific">Streptacidiphilus jiangxiensis</name>
    <dbReference type="NCBI Taxonomy" id="235985"/>
    <lineage>
        <taxon>Bacteria</taxon>
        <taxon>Bacillati</taxon>
        <taxon>Actinomycetota</taxon>
        <taxon>Actinomycetes</taxon>
        <taxon>Kitasatosporales</taxon>
        <taxon>Streptomycetaceae</taxon>
        <taxon>Streptacidiphilus</taxon>
    </lineage>
</organism>
<dbReference type="InterPro" id="IPR005302">
    <property type="entry name" value="MoCF_Sase_C"/>
</dbReference>
<dbReference type="EMBL" id="FOAZ01000002">
    <property type="protein sequence ID" value="SEK54064.1"/>
    <property type="molecule type" value="Genomic_DNA"/>
</dbReference>
<dbReference type="STRING" id="235985.SAMN05414137_102368"/>
<dbReference type="PROSITE" id="PS51340">
    <property type="entry name" value="MOSC"/>
    <property type="match status" value="1"/>
</dbReference>
<dbReference type="GO" id="GO:0030151">
    <property type="term" value="F:molybdenum ion binding"/>
    <property type="evidence" value="ECO:0007669"/>
    <property type="project" value="InterPro"/>
</dbReference>
<dbReference type="GO" id="GO:0003824">
    <property type="term" value="F:catalytic activity"/>
    <property type="evidence" value="ECO:0007669"/>
    <property type="project" value="InterPro"/>
</dbReference>
<keyword evidence="3" id="KW-1185">Reference proteome</keyword>
<reference evidence="3" key="1">
    <citation type="submission" date="2016-10" db="EMBL/GenBank/DDBJ databases">
        <authorList>
            <person name="Varghese N."/>
        </authorList>
    </citation>
    <scope>NUCLEOTIDE SEQUENCE [LARGE SCALE GENOMIC DNA]</scope>
    <source>
        <strain evidence="3">DSM 45096 / BCRC 16803 / CGMCC 4.1857 / CIP 109030 / JCM 12277 / KCTC 19219 / NBRC 100920 / 33214</strain>
    </source>
</reference>
<proteinExistence type="predicted"/>
<evidence type="ECO:0000313" key="2">
    <source>
        <dbReference type="EMBL" id="SEK54064.1"/>
    </source>
</evidence>
<feature type="domain" description="MOSC" evidence="1">
    <location>
        <begin position="110"/>
        <end position="280"/>
    </location>
</feature>
<gene>
    <name evidence="2" type="ORF">SAMN05414137_102368</name>
</gene>
<dbReference type="Proteomes" id="UP000183015">
    <property type="component" value="Unassembled WGS sequence"/>
</dbReference>
<dbReference type="GO" id="GO:0030170">
    <property type="term" value="F:pyridoxal phosphate binding"/>
    <property type="evidence" value="ECO:0007669"/>
    <property type="project" value="InterPro"/>
</dbReference>
<name>A0A1H7HVB6_STRJI</name>
<dbReference type="eggNOG" id="COG3217">
    <property type="taxonomic scope" value="Bacteria"/>
</dbReference>
<evidence type="ECO:0000259" key="1">
    <source>
        <dbReference type="PROSITE" id="PS51340"/>
    </source>
</evidence>
<dbReference type="Pfam" id="PF03473">
    <property type="entry name" value="MOSC"/>
    <property type="match status" value="1"/>
</dbReference>
<dbReference type="SUPFAM" id="SSF50800">
    <property type="entry name" value="PK beta-barrel domain-like"/>
    <property type="match status" value="1"/>
</dbReference>
<dbReference type="RefSeq" id="WP_342342510.1">
    <property type="nucleotide sequence ID" value="NZ_BBPN01000005.1"/>
</dbReference>
<accession>A0A1H7HVB6</accession>
<sequence>MSVVGSDTVAALCRYPVKSMLGESLTHVAVDEGGLEGDRRWAVLDAGTGRIASAKQPRLWRELLTCQASTADGATVHVRLPDRARLPAGDPTLDALLSAALGRTVSLADTAPPGATLERSRPEQVLRDGVTADVEADMVAFGSAAPPGSFFDFAPVHLVTTATLERIAALSPRGSAEIARYRPNIVLDTSAAAFAEHDWAGQDLRIGPDLVLRVIASTPRCAVPTLAHGPLPPDPDALRVPATHNRVPALPGRPPEPCVGVYAQVVQPGGIRIGDRAERHPSIT</sequence>
<protein>
    <recommendedName>
        <fullName evidence="1">MOSC domain-containing protein</fullName>
    </recommendedName>
</protein>
<dbReference type="AlphaFoldDB" id="A0A1H7HVB6"/>
<dbReference type="InterPro" id="IPR005303">
    <property type="entry name" value="MOCOS_middle"/>
</dbReference>
<dbReference type="Pfam" id="PF03476">
    <property type="entry name" value="MOSC_N"/>
    <property type="match status" value="1"/>
</dbReference>
<evidence type="ECO:0000313" key="3">
    <source>
        <dbReference type="Proteomes" id="UP000183015"/>
    </source>
</evidence>
<dbReference type="InterPro" id="IPR011037">
    <property type="entry name" value="Pyrv_Knase-like_insert_dom_sf"/>
</dbReference>